<evidence type="ECO:0000256" key="4">
    <source>
        <dbReference type="ARBA" id="ARBA00023242"/>
    </source>
</evidence>
<accession>A0A8S1HUJ9</accession>
<feature type="compositionally biased region" description="Acidic residues" evidence="5">
    <location>
        <begin position="285"/>
        <end position="300"/>
    </location>
</feature>
<feature type="region of interest" description="Disordered" evidence="5">
    <location>
        <begin position="237"/>
        <end position="373"/>
    </location>
</feature>
<keyword evidence="3" id="KW-0508">mRNA splicing</keyword>
<gene>
    <name evidence="7" type="ORF">CAUJ_LOCUS14946</name>
</gene>
<proteinExistence type="predicted"/>
<feature type="compositionally biased region" description="Basic and acidic residues" evidence="5">
    <location>
        <begin position="334"/>
        <end position="347"/>
    </location>
</feature>
<keyword evidence="8" id="KW-1185">Reference proteome</keyword>
<feature type="region of interest" description="Disordered" evidence="5">
    <location>
        <begin position="175"/>
        <end position="207"/>
    </location>
</feature>
<feature type="compositionally biased region" description="Basic and acidic residues" evidence="5">
    <location>
        <begin position="1"/>
        <end position="14"/>
    </location>
</feature>
<dbReference type="AlphaFoldDB" id="A0A8S1HUJ9"/>
<feature type="compositionally biased region" description="Basic residues" evidence="5">
    <location>
        <begin position="447"/>
        <end position="456"/>
    </location>
</feature>
<evidence type="ECO:0000313" key="8">
    <source>
        <dbReference type="Proteomes" id="UP000835052"/>
    </source>
</evidence>
<feature type="compositionally biased region" description="Acidic residues" evidence="5">
    <location>
        <begin position="246"/>
        <end position="257"/>
    </location>
</feature>
<sequence>MGGEDARHEEKNAEDLEELEMEEAFDRGDLVIFDDASSTSLDSLPITASDDEDIQPPDSPIRLPAPLPGGRETFPDRPRYYIYDADVIEFIMKIDPSIYYVTSAGRVVQNFGEFIEEVRQLPENEHVSFSFHIRMRGGKGGFGSLLRSFRVNKKYKSIDDAGLKRAKVGLYRRGEQAEETLGTGRQERSRAEGQKGKHDFNDPDYISKRDEILEKTEDACEAGFAYMKEMRDKKRQANGEKVALENDSEDSDEDVEDLFNSRGGRKRKIEDPTVDDNAEKRMKDDEDDSDTDSEENEISAEEIAALKEYFDNKAKEDATTSNGVDSEVHPTPSEVDRPIEAEGHPRMSTDSAANVDDLPKIDEKTPCEYPPVNLDDFSSAGDLELLGLEHLKSALTERELKCGGSLSERAARLFSVKGLNPKNYPNAILTPAAKARLAQEEAEEQSKKKKKKSKKN</sequence>
<evidence type="ECO:0000259" key="6">
    <source>
        <dbReference type="Pfam" id="PF13297"/>
    </source>
</evidence>
<dbReference type="PANTHER" id="PTHR12786">
    <property type="entry name" value="SPLICING FACTOR SF3A-RELATED"/>
    <property type="match status" value="1"/>
</dbReference>
<evidence type="ECO:0000256" key="1">
    <source>
        <dbReference type="ARBA" id="ARBA00004123"/>
    </source>
</evidence>
<dbReference type="GO" id="GO:0005634">
    <property type="term" value="C:nucleus"/>
    <property type="evidence" value="ECO:0007669"/>
    <property type="project" value="UniProtKB-SubCell"/>
</dbReference>
<comment type="subcellular location">
    <subcellularLocation>
        <location evidence="1">Nucleus</location>
    </subcellularLocation>
</comment>
<dbReference type="OrthoDB" id="547031at2759"/>
<feature type="compositionally biased region" description="Basic and acidic residues" evidence="5">
    <location>
        <begin position="304"/>
        <end position="318"/>
    </location>
</feature>
<dbReference type="InterPro" id="IPR051421">
    <property type="entry name" value="RNA_Proc_DNA_Dmg_Regulator"/>
</dbReference>
<feature type="compositionally biased region" description="Basic and acidic residues" evidence="5">
    <location>
        <begin position="357"/>
        <end position="366"/>
    </location>
</feature>
<feature type="domain" description="SDE2/SF3A3 SAP" evidence="6">
    <location>
        <begin position="366"/>
        <end position="429"/>
    </location>
</feature>
<feature type="compositionally biased region" description="Pro residues" evidence="5">
    <location>
        <begin position="57"/>
        <end position="67"/>
    </location>
</feature>
<feature type="compositionally biased region" description="Basic and acidic residues" evidence="5">
    <location>
        <begin position="185"/>
        <end position="207"/>
    </location>
</feature>
<feature type="region of interest" description="Disordered" evidence="5">
    <location>
        <begin position="1"/>
        <end position="20"/>
    </location>
</feature>
<dbReference type="InterPro" id="IPR025086">
    <property type="entry name" value="SDE2/SF3A3_SAP"/>
</dbReference>
<reference evidence="7" key="1">
    <citation type="submission" date="2020-10" db="EMBL/GenBank/DDBJ databases">
        <authorList>
            <person name="Kikuchi T."/>
        </authorList>
    </citation>
    <scope>NUCLEOTIDE SEQUENCE</scope>
    <source>
        <strain evidence="7">NKZ352</strain>
    </source>
</reference>
<dbReference type="GO" id="GO:0006397">
    <property type="term" value="P:mRNA processing"/>
    <property type="evidence" value="ECO:0007669"/>
    <property type="project" value="UniProtKB-KW"/>
</dbReference>
<feature type="region of interest" description="Disordered" evidence="5">
    <location>
        <begin position="436"/>
        <end position="456"/>
    </location>
</feature>
<dbReference type="Proteomes" id="UP000835052">
    <property type="component" value="Unassembled WGS sequence"/>
</dbReference>
<dbReference type="EMBL" id="CAJGYM010000151">
    <property type="protein sequence ID" value="CAD6199041.1"/>
    <property type="molecule type" value="Genomic_DNA"/>
</dbReference>
<protein>
    <recommendedName>
        <fullName evidence="6">SDE2/SF3A3 SAP domain-containing protein</fullName>
    </recommendedName>
</protein>
<evidence type="ECO:0000313" key="7">
    <source>
        <dbReference type="EMBL" id="CAD6199041.1"/>
    </source>
</evidence>
<dbReference type="Pfam" id="PF13297">
    <property type="entry name" value="SDE2_2C"/>
    <property type="match status" value="1"/>
</dbReference>
<comment type="caution">
    <text evidence="7">The sequence shown here is derived from an EMBL/GenBank/DDBJ whole genome shotgun (WGS) entry which is preliminary data.</text>
</comment>
<evidence type="ECO:0000256" key="2">
    <source>
        <dbReference type="ARBA" id="ARBA00022664"/>
    </source>
</evidence>
<keyword evidence="4" id="KW-0539">Nucleus</keyword>
<dbReference type="GO" id="GO:0008380">
    <property type="term" value="P:RNA splicing"/>
    <property type="evidence" value="ECO:0007669"/>
    <property type="project" value="UniProtKB-KW"/>
</dbReference>
<evidence type="ECO:0000256" key="5">
    <source>
        <dbReference type="SAM" id="MobiDB-lite"/>
    </source>
</evidence>
<organism evidence="7 8">
    <name type="scientific">Caenorhabditis auriculariae</name>
    <dbReference type="NCBI Taxonomy" id="2777116"/>
    <lineage>
        <taxon>Eukaryota</taxon>
        <taxon>Metazoa</taxon>
        <taxon>Ecdysozoa</taxon>
        <taxon>Nematoda</taxon>
        <taxon>Chromadorea</taxon>
        <taxon>Rhabditida</taxon>
        <taxon>Rhabditina</taxon>
        <taxon>Rhabditomorpha</taxon>
        <taxon>Rhabditoidea</taxon>
        <taxon>Rhabditidae</taxon>
        <taxon>Peloderinae</taxon>
        <taxon>Caenorhabditis</taxon>
    </lineage>
</organism>
<dbReference type="PANTHER" id="PTHR12786:SF1">
    <property type="entry name" value="SPLICING REGULATOR SDE2"/>
    <property type="match status" value="1"/>
</dbReference>
<evidence type="ECO:0000256" key="3">
    <source>
        <dbReference type="ARBA" id="ARBA00023187"/>
    </source>
</evidence>
<name>A0A8S1HUJ9_9PELO</name>
<keyword evidence="2" id="KW-0507">mRNA processing</keyword>
<feature type="region of interest" description="Disordered" evidence="5">
    <location>
        <begin position="42"/>
        <end position="69"/>
    </location>
</feature>